<accession>A0A5M3M8D4</accession>
<reference evidence="2" key="1">
    <citation type="journal article" date="2012" name="Science">
        <title>The Paleozoic origin of enzymatic lignin decomposition reconstructed from 31 fungal genomes.</title>
        <authorList>
            <person name="Floudas D."/>
            <person name="Binder M."/>
            <person name="Riley R."/>
            <person name="Barry K."/>
            <person name="Blanchette R.A."/>
            <person name="Henrissat B."/>
            <person name="Martinez A.T."/>
            <person name="Otillar R."/>
            <person name="Spatafora J.W."/>
            <person name="Yadav J.S."/>
            <person name="Aerts A."/>
            <person name="Benoit I."/>
            <person name="Boyd A."/>
            <person name="Carlson A."/>
            <person name="Copeland A."/>
            <person name="Coutinho P.M."/>
            <person name="de Vries R.P."/>
            <person name="Ferreira P."/>
            <person name="Findley K."/>
            <person name="Foster B."/>
            <person name="Gaskell J."/>
            <person name="Glotzer D."/>
            <person name="Gorecki P."/>
            <person name="Heitman J."/>
            <person name="Hesse C."/>
            <person name="Hori C."/>
            <person name="Igarashi K."/>
            <person name="Jurgens J.A."/>
            <person name="Kallen N."/>
            <person name="Kersten P."/>
            <person name="Kohler A."/>
            <person name="Kuees U."/>
            <person name="Kumar T.K.A."/>
            <person name="Kuo A."/>
            <person name="LaButti K."/>
            <person name="Larrondo L.F."/>
            <person name="Lindquist E."/>
            <person name="Ling A."/>
            <person name="Lombard V."/>
            <person name="Lucas S."/>
            <person name="Lundell T."/>
            <person name="Martin R."/>
            <person name="McLaughlin D.J."/>
            <person name="Morgenstern I."/>
            <person name="Morin E."/>
            <person name="Murat C."/>
            <person name="Nagy L.G."/>
            <person name="Nolan M."/>
            <person name="Ohm R.A."/>
            <person name="Patyshakuliyeva A."/>
            <person name="Rokas A."/>
            <person name="Ruiz-Duenas F.J."/>
            <person name="Sabat G."/>
            <person name="Salamov A."/>
            <person name="Samejima M."/>
            <person name="Schmutz J."/>
            <person name="Slot J.C."/>
            <person name="St John F."/>
            <person name="Stenlid J."/>
            <person name="Sun H."/>
            <person name="Sun S."/>
            <person name="Syed K."/>
            <person name="Tsang A."/>
            <person name="Wiebenga A."/>
            <person name="Young D."/>
            <person name="Pisabarro A."/>
            <person name="Eastwood D.C."/>
            <person name="Martin F."/>
            <person name="Cullen D."/>
            <person name="Grigoriev I.V."/>
            <person name="Hibbett D.S."/>
        </authorList>
    </citation>
    <scope>NUCLEOTIDE SEQUENCE [LARGE SCALE GENOMIC DNA]</scope>
    <source>
        <strain evidence="2">RWD-64-598 SS2</strain>
    </source>
</reference>
<proteinExistence type="predicted"/>
<dbReference type="EMBL" id="JH711589">
    <property type="protein sequence ID" value="EIW75134.1"/>
    <property type="molecule type" value="Genomic_DNA"/>
</dbReference>
<comment type="caution">
    <text evidence="1">The sequence shown here is derived from an EMBL/GenBank/DDBJ whole genome shotgun (WGS) entry which is preliminary data.</text>
</comment>
<organism evidence="1 2">
    <name type="scientific">Coniophora puteana (strain RWD-64-598)</name>
    <name type="common">Brown rot fungus</name>
    <dbReference type="NCBI Taxonomy" id="741705"/>
    <lineage>
        <taxon>Eukaryota</taxon>
        <taxon>Fungi</taxon>
        <taxon>Dikarya</taxon>
        <taxon>Basidiomycota</taxon>
        <taxon>Agaricomycotina</taxon>
        <taxon>Agaricomycetes</taxon>
        <taxon>Agaricomycetidae</taxon>
        <taxon>Boletales</taxon>
        <taxon>Coniophorineae</taxon>
        <taxon>Coniophoraceae</taxon>
        <taxon>Coniophora</taxon>
    </lineage>
</organism>
<keyword evidence="2" id="KW-1185">Reference proteome</keyword>
<gene>
    <name evidence="1" type="ORF">CONPUDRAFT_140128</name>
</gene>
<dbReference type="GeneID" id="19201460"/>
<dbReference type="AlphaFoldDB" id="A0A5M3M8D4"/>
<dbReference type="RefSeq" id="XP_007774564.1">
    <property type="nucleotide sequence ID" value="XM_007776374.1"/>
</dbReference>
<protein>
    <submittedName>
        <fullName evidence="1">Uncharacterized protein</fullName>
    </submittedName>
</protein>
<evidence type="ECO:0000313" key="1">
    <source>
        <dbReference type="EMBL" id="EIW75134.1"/>
    </source>
</evidence>
<name>A0A5M3M8D4_CONPW</name>
<dbReference type="Proteomes" id="UP000053558">
    <property type="component" value="Unassembled WGS sequence"/>
</dbReference>
<sequence>MVLRARRPIPQSHESPRLACLCYGTRPRGSACPRHPRWHPGLSGKTMPAIDLWDNKPLRAQCLPHRRLRYRNQPRTLGAISGTQSLSILVRTSTSNIALCRSPLKTRSTVLSEYRDTYCVLFACYERKLGVWIFSSTTPSAPPKPRCAIYSYLQFSRKVLLEKAKPSHDQRCCSNCP</sequence>
<dbReference type="KEGG" id="cput:CONPUDRAFT_140128"/>
<evidence type="ECO:0000313" key="2">
    <source>
        <dbReference type="Proteomes" id="UP000053558"/>
    </source>
</evidence>